<accession>A0A0L8H8E5</accession>
<proteinExistence type="predicted"/>
<protein>
    <recommendedName>
        <fullName evidence="1">Helitron helicase-like domain-containing protein</fullName>
    </recommendedName>
</protein>
<reference evidence="2" key="1">
    <citation type="submission" date="2015-07" db="EMBL/GenBank/DDBJ databases">
        <title>MeaNS - Measles Nucleotide Surveillance Program.</title>
        <authorList>
            <person name="Tran T."/>
            <person name="Druce J."/>
        </authorList>
    </citation>
    <scope>NUCLEOTIDE SEQUENCE</scope>
    <source>
        <strain evidence="2">UCB-OBI-ISO-001</strain>
        <tissue evidence="2">Gonad</tissue>
    </source>
</reference>
<dbReference type="EMBL" id="KQ418856">
    <property type="protein sequence ID" value="KOF85558.1"/>
    <property type="molecule type" value="Genomic_DNA"/>
</dbReference>
<dbReference type="Pfam" id="PF14214">
    <property type="entry name" value="Helitron_like_N"/>
    <property type="match status" value="1"/>
</dbReference>
<name>A0A0L8H8E5_OCTBM</name>
<dbReference type="AlphaFoldDB" id="A0A0L8H8E5"/>
<feature type="domain" description="Helitron helicase-like" evidence="1">
    <location>
        <begin position="1"/>
        <end position="87"/>
    </location>
</feature>
<dbReference type="PANTHER" id="PTHR10492">
    <property type="match status" value="1"/>
</dbReference>
<evidence type="ECO:0000313" key="2">
    <source>
        <dbReference type="EMBL" id="KOF85558.1"/>
    </source>
</evidence>
<sequence length="305" mass="35468">MTFVRHYGRPDLFITFTCNPKWVEVTRELLPHQQYCHRHDLIARVFKQKLTRLIDLIKKGQVFGPVKCHMYTVEWQKRGLPHAHILVWLVTKIDPTLIDEIIKAEIPNPTVDRQLYDIVKAHMVHGPCAPGFQKFSSCHKDHVCTKRYPKSFVDETQTAGDGYPLYRRRRPENGGFTITLRGHQVDNRWVVPYCPLLMTIFNAHINVEFCHSVKSIKTSILFSQTMKFCNSTSTTIDGKGRYRIHLQTFYTSLHDYLRHCYNCENNKTAFSGPPHILLLSTSQSAAMLLARLSVQLQIDWLVFNL</sequence>
<dbReference type="InterPro" id="IPR025476">
    <property type="entry name" value="Helitron_helicase-like"/>
</dbReference>
<organism evidence="2">
    <name type="scientific">Octopus bimaculoides</name>
    <name type="common">California two-spotted octopus</name>
    <dbReference type="NCBI Taxonomy" id="37653"/>
    <lineage>
        <taxon>Eukaryota</taxon>
        <taxon>Metazoa</taxon>
        <taxon>Spiralia</taxon>
        <taxon>Lophotrochozoa</taxon>
        <taxon>Mollusca</taxon>
        <taxon>Cephalopoda</taxon>
        <taxon>Coleoidea</taxon>
        <taxon>Octopodiformes</taxon>
        <taxon>Octopoda</taxon>
        <taxon>Incirrata</taxon>
        <taxon>Octopodidae</taxon>
        <taxon>Octopus</taxon>
    </lineage>
</organism>
<gene>
    <name evidence="2" type="ORF">OCBIM_22020115mg</name>
</gene>
<dbReference type="PANTHER" id="PTHR10492:SF57">
    <property type="entry name" value="ATP-DEPENDENT DNA HELICASE"/>
    <property type="match status" value="1"/>
</dbReference>
<evidence type="ECO:0000259" key="1">
    <source>
        <dbReference type="Pfam" id="PF14214"/>
    </source>
</evidence>
<dbReference type="OrthoDB" id="6144783at2759"/>
<dbReference type="STRING" id="37653.A0A0L8H8E5"/>